<dbReference type="InterPro" id="IPR011992">
    <property type="entry name" value="EF-hand-dom_pair"/>
</dbReference>
<dbReference type="InterPro" id="IPR018247">
    <property type="entry name" value="EF_Hand_1_Ca_BS"/>
</dbReference>
<dbReference type="Proteomes" id="UP000054937">
    <property type="component" value="Unassembled WGS sequence"/>
</dbReference>
<reference evidence="4 5" key="1">
    <citation type="journal article" date="2015" name="Sci. Rep.">
        <title>Genome of the facultative scuticociliatosis pathogen Pseudocohnilembus persalinus provides insight into its virulence through horizontal gene transfer.</title>
        <authorList>
            <person name="Xiong J."/>
            <person name="Wang G."/>
            <person name="Cheng J."/>
            <person name="Tian M."/>
            <person name="Pan X."/>
            <person name="Warren A."/>
            <person name="Jiang C."/>
            <person name="Yuan D."/>
            <person name="Miao W."/>
        </authorList>
    </citation>
    <scope>NUCLEOTIDE SEQUENCE [LARGE SCALE GENOMIC DNA]</scope>
    <source>
        <strain evidence="4">36N120E</strain>
    </source>
</reference>
<feature type="compositionally biased region" description="Polar residues" evidence="2">
    <location>
        <begin position="497"/>
        <end position="512"/>
    </location>
</feature>
<dbReference type="PROSITE" id="PS50222">
    <property type="entry name" value="EF_HAND_2"/>
    <property type="match status" value="1"/>
</dbReference>
<name>A0A0V0QHW7_PSEPJ</name>
<sequence length="738" mass="87407">MLENLNKQCEIYQNQESNLIQKKQIQKIKLNKLSKIKEEIQKQKIKQTTDIFNISINLENENPFDEYLTQKLENQIHCFDIQFFSKSNNLNKQQSIELIKEMSQPEEKQILQQNQKNQTQNEQNLNENTETAQISSKIDLFRKFSDENLEQSKIKVKKTQLNTRNNQKNILKTLQQKQSNNNLDSKNISESFQSIHLFDSQQNISQFQIQTNFKSTSLNNLENSQQFTEKPENPQNLEQDLFGQQFVETQQYERKIEFKEIDYDLLYKNYINKMMEEVENSIDDRQNQNLKKQIIQQKITQDLDEFQTNVQKQMYFQISQFCLFLYCVQKITQFYLPFEMFPDSKNHIVFVQANKNQDLIFYLKNLEFGDHKMFTHPKSDKIKKLFGQNFMINETSIIYPWANLTQIYFLLKGDIKQYFIHNFKENTNFIVQKLKDQNFLEEKRQLKLEKAKNNEKHFNKSHNSPNQSFHSNTNQQPYLSKQSTKSKFNNLDLQGSITKKSTQSGNQGFRNRQQQIEQIQKEKKIAENLQKLQGELAESQATGVPFLLQGDKNIPVDFHQVNYLLGIVEQSNNRKGKRSSYFPKYDPKQINSINSKTVKQKIKLINPNYKLNEINNMFPKKGEVNAHDLTDFLEKNQINEEEFPEGDPMTLALMQFFENGSLNFTKISDYMDAFGYSKLTKNDVNSIKQLLDLDEDGQITMEDLQLIFTQQNLEEIKKQHAEKQDDLARDIIKNAFNF</sequence>
<keyword evidence="5" id="KW-1185">Reference proteome</keyword>
<protein>
    <recommendedName>
        <fullName evidence="3">EF-hand domain-containing protein</fullName>
    </recommendedName>
</protein>
<evidence type="ECO:0000313" key="4">
    <source>
        <dbReference type="EMBL" id="KRX01722.1"/>
    </source>
</evidence>
<dbReference type="AlphaFoldDB" id="A0A0V0QHW7"/>
<dbReference type="PROSITE" id="PS00018">
    <property type="entry name" value="EF_HAND_1"/>
    <property type="match status" value="1"/>
</dbReference>
<feature type="compositionally biased region" description="Polar residues" evidence="2">
    <location>
        <begin position="461"/>
        <end position="482"/>
    </location>
</feature>
<comment type="caution">
    <text evidence="4">The sequence shown here is derived from an EMBL/GenBank/DDBJ whole genome shotgun (WGS) entry which is preliminary data.</text>
</comment>
<evidence type="ECO:0000313" key="5">
    <source>
        <dbReference type="Proteomes" id="UP000054937"/>
    </source>
</evidence>
<evidence type="ECO:0000259" key="3">
    <source>
        <dbReference type="PROSITE" id="PS50222"/>
    </source>
</evidence>
<feature type="region of interest" description="Disordered" evidence="2">
    <location>
        <begin position="497"/>
        <end position="516"/>
    </location>
</feature>
<evidence type="ECO:0000256" key="1">
    <source>
        <dbReference type="ARBA" id="ARBA00022837"/>
    </source>
</evidence>
<proteinExistence type="predicted"/>
<dbReference type="InterPro" id="IPR002048">
    <property type="entry name" value="EF_hand_dom"/>
</dbReference>
<feature type="compositionally biased region" description="Low complexity" evidence="2">
    <location>
        <begin position="110"/>
        <end position="129"/>
    </location>
</feature>
<dbReference type="InParanoid" id="A0A0V0QHW7"/>
<organism evidence="4 5">
    <name type="scientific">Pseudocohnilembus persalinus</name>
    <name type="common">Ciliate</name>
    <dbReference type="NCBI Taxonomy" id="266149"/>
    <lineage>
        <taxon>Eukaryota</taxon>
        <taxon>Sar</taxon>
        <taxon>Alveolata</taxon>
        <taxon>Ciliophora</taxon>
        <taxon>Intramacronucleata</taxon>
        <taxon>Oligohymenophorea</taxon>
        <taxon>Scuticociliatia</taxon>
        <taxon>Philasterida</taxon>
        <taxon>Pseudocohnilembidae</taxon>
        <taxon>Pseudocohnilembus</taxon>
    </lineage>
</organism>
<dbReference type="GO" id="GO:0005509">
    <property type="term" value="F:calcium ion binding"/>
    <property type="evidence" value="ECO:0007669"/>
    <property type="project" value="InterPro"/>
</dbReference>
<gene>
    <name evidence="4" type="ORF">PPERSA_01592</name>
</gene>
<dbReference type="EMBL" id="LDAU01000166">
    <property type="protein sequence ID" value="KRX01722.1"/>
    <property type="molecule type" value="Genomic_DNA"/>
</dbReference>
<keyword evidence="1" id="KW-0106">Calcium</keyword>
<feature type="region of interest" description="Disordered" evidence="2">
    <location>
        <begin position="107"/>
        <end position="129"/>
    </location>
</feature>
<dbReference type="SUPFAM" id="SSF47473">
    <property type="entry name" value="EF-hand"/>
    <property type="match status" value="1"/>
</dbReference>
<accession>A0A0V0QHW7</accession>
<feature type="region of interest" description="Disordered" evidence="2">
    <location>
        <begin position="454"/>
        <end position="482"/>
    </location>
</feature>
<feature type="domain" description="EF-hand" evidence="3">
    <location>
        <begin position="679"/>
        <end position="714"/>
    </location>
</feature>
<evidence type="ECO:0000256" key="2">
    <source>
        <dbReference type="SAM" id="MobiDB-lite"/>
    </source>
</evidence>